<dbReference type="Pfam" id="PF00196">
    <property type="entry name" value="GerE"/>
    <property type="match status" value="1"/>
</dbReference>
<keyword evidence="2" id="KW-0238">DNA-binding</keyword>
<dbReference type="SUPFAM" id="SSF55781">
    <property type="entry name" value="GAF domain-like"/>
    <property type="match status" value="1"/>
</dbReference>
<keyword evidence="1" id="KW-0805">Transcription regulation</keyword>
<evidence type="ECO:0000256" key="3">
    <source>
        <dbReference type="ARBA" id="ARBA00023163"/>
    </source>
</evidence>
<comment type="caution">
    <text evidence="5">The sequence shown here is derived from an EMBL/GenBank/DDBJ whole genome shotgun (WGS) entry which is preliminary data.</text>
</comment>
<dbReference type="InterPro" id="IPR029016">
    <property type="entry name" value="GAF-like_dom_sf"/>
</dbReference>
<protein>
    <submittedName>
        <fullName evidence="5">LuxR family GAF modulated transcriptional regulator</fullName>
    </submittedName>
</protein>
<dbReference type="EMBL" id="PHUJ01000003">
    <property type="protein sequence ID" value="PKB31850.1"/>
    <property type="molecule type" value="Genomic_DNA"/>
</dbReference>
<sequence>MGESTSRVAYMRRCDSGDRWPGQGRRMPRAQSSCVVDLLLAARRLLDDSRLPHPEHVVDLGSARAVLRSVWAEAMSSLGSGTAPSPELVSMLGEVKEIDEQLLLDQLAHQDRALQRVRAALAQLGEARTSTALLDTAASTACGLGFDRSIVSRVADSLWIPERVHVERDPAWAEEILAMGRTHPQTLDGRIVESEMVRRRTSLLVDEVQERPGVNRPIADASMSRSYCAAPIVVHGVVAGFVHADCYYQQRNVDPLDRQLLTLYAQGLGQALSRTMVLDEMDQIRADVDRLARRVTDAREGDLGDGWWGHGENGRVTEGAPVAHTGPQRSVVDGFLRSAPVDPSLTRREVEVLRLMATGDTNARIAGRLVISEGTVKSHVKHILRKLGAANRAEAVSHWLRAEHDRSGRAAAGPAGYR</sequence>
<organism evidence="5 6">
    <name type="scientific">Pseudonocardia alni</name>
    <name type="common">Amycolata alni</name>
    <dbReference type="NCBI Taxonomy" id="33907"/>
    <lineage>
        <taxon>Bacteria</taxon>
        <taxon>Bacillati</taxon>
        <taxon>Actinomycetota</taxon>
        <taxon>Actinomycetes</taxon>
        <taxon>Pseudonocardiales</taxon>
        <taxon>Pseudonocardiaceae</taxon>
        <taxon>Pseudonocardia</taxon>
    </lineage>
</organism>
<gene>
    <name evidence="5" type="ORF">ATL51_3551</name>
</gene>
<dbReference type="PANTHER" id="PTHR44688">
    <property type="entry name" value="DNA-BINDING TRANSCRIPTIONAL ACTIVATOR DEVR_DOSR"/>
    <property type="match status" value="1"/>
</dbReference>
<evidence type="ECO:0000256" key="2">
    <source>
        <dbReference type="ARBA" id="ARBA00023125"/>
    </source>
</evidence>
<dbReference type="Proteomes" id="UP000232453">
    <property type="component" value="Unassembled WGS sequence"/>
</dbReference>
<dbReference type="PANTHER" id="PTHR44688:SF16">
    <property type="entry name" value="DNA-BINDING TRANSCRIPTIONAL ACTIVATOR DEVR_DOSR"/>
    <property type="match status" value="1"/>
</dbReference>
<dbReference type="CDD" id="cd06170">
    <property type="entry name" value="LuxR_C_like"/>
    <property type="match status" value="1"/>
</dbReference>
<dbReference type="SMART" id="SM00421">
    <property type="entry name" value="HTH_LUXR"/>
    <property type="match status" value="1"/>
</dbReference>
<dbReference type="GO" id="GO:0003677">
    <property type="term" value="F:DNA binding"/>
    <property type="evidence" value="ECO:0007669"/>
    <property type="project" value="UniProtKB-KW"/>
</dbReference>
<keyword evidence="3" id="KW-0804">Transcription</keyword>
<dbReference type="Gene3D" id="3.30.450.40">
    <property type="match status" value="1"/>
</dbReference>
<evidence type="ECO:0000259" key="4">
    <source>
        <dbReference type="PROSITE" id="PS50043"/>
    </source>
</evidence>
<dbReference type="Gene3D" id="1.10.10.10">
    <property type="entry name" value="Winged helix-like DNA-binding domain superfamily/Winged helix DNA-binding domain"/>
    <property type="match status" value="1"/>
</dbReference>
<accession>A0AA44URA3</accession>
<evidence type="ECO:0000256" key="1">
    <source>
        <dbReference type="ARBA" id="ARBA00023015"/>
    </source>
</evidence>
<name>A0AA44URA3_PSEA5</name>
<dbReference type="AlphaFoldDB" id="A0AA44URA3"/>
<proteinExistence type="predicted"/>
<dbReference type="PROSITE" id="PS50043">
    <property type="entry name" value="HTH_LUXR_2"/>
    <property type="match status" value="1"/>
</dbReference>
<dbReference type="InterPro" id="IPR000792">
    <property type="entry name" value="Tscrpt_reg_LuxR_C"/>
</dbReference>
<dbReference type="InterPro" id="IPR036388">
    <property type="entry name" value="WH-like_DNA-bd_sf"/>
</dbReference>
<dbReference type="PROSITE" id="PS00622">
    <property type="entry name" value="HTH_LUXR_1"/>
    <property type="match status" value="1"/>
</dbReference>
<evidence type="ECO:0000313" key="6">
    <source>
        <dbReference type="Proteomes" id="UP000232453"/>
    </source>
</evidence>
<reference evidence="5 6" key="1">
    <citation type="submission" date="2017-11" db="EMBL/GenBank/DDBJ databases">
        <title>Sequencing the genomes of 1000 actinobacteria strains.</title>
        <authorList>
            <person name="Klenk H.-P."/>
        </authorList>
    </citation>
    <scope>NUCLEOTIDE SEQUENCE [LARGE SCALE GENOMIC DNA]</scope>
    <source>
        <strain evidence="5 6">DSM 44104</strain>
    </source>
</reference>
<dbReference type="GO" id="GO:0006355">
    <property type="term" value="P:regulation of DNA-templated transcription"/>
    <property type="evidence" value="ECO:0007669"/>
    <property type="project" value="InterPro"/>
</dbReference>
<dbReference type="PRINTS" id="PR00038">
    <property type="entry name" value="HTHLUXR"/>
</dbReference>
<dbReference type="InterPro" id="IPR016032">
    <property type="entry name" value="Sig_transdc_resp-reg_C-effctor"/>
</dbReference>
<dbReference type="SUPFAM" id="SSF46894">
    <property type="entry name" value="C-terminal effector domain of the bipartite response regulators"/>
    <property type="match status" value="1"/>
</dbReference>
<evidence type="ECO:0000313" key="5">
    <source>
        <dbReference type="EMBL" id="PKB31850.1"/>
    </source>
</evidence>
<feature type="domain" description="HTH luxR-type" evidence="4">
    <location>
        <begin position="338"/>
        <end position="403"/>
    </location>
</feature>